<feature type="transmembrane region" description="Helical" evidence="7">
    <location>
        <begin position="378"/>
        <end position="398"/>
    </location>
</feature>
<protein>
    <submittedName>
        <fullName evidence="9">MFS transporter</fullName>
    </submittedName>
</protein>
<keyword evidence="5 7" id="KW-0472">Membrane</keyword>
<feature type="region of interest" description="Disordered" evidence="6">
    <location>
        <begin position="527"/>
        <end position="559"/>
    </location>
</feature>
<comment type="subcellular location">
    <subcellularLocation>
        <location evidence="1">Cell membrane</location>
        <topology evidence="1">Multi-pass membrane protein</topology>
    </subcellularLocation>
</comment>
<dbReference type="EMBL" id="CP104064">
    <property type="protein sequence ID" value="WAH37592.1"/>
    <property type="molecule type" value="Genomic_DNA"/>
</dbReference>
<feature type="transmembrane region" description="Helical" evidence="7">
    <location>
        <begin position="148"/>
        <end position="168"/>
    </location>
</feature>
<feature type="transmembrane region" description="Helical" evidence="7">
    <location>
        <begin position="494"/>
        <end position="514"/>
    </location>
</feature>
<feature type="transmembrane region" description="Helical" evidence="7">
    <location>
        <begin position="278"/>
        <end position="298"/>
    </location>
</feature>
<evidence type="ECO:0000313" key="9">
    <source>
        <dbReference type="EMBL" id="WAH37592.1"/>
    </source>
</evidence>
<evidence type="ECO:0000256" key="3">
    <source>
        <dbReference type="ARBA" id="ARBA00022692"/>
    </source>
</evidence>
<feature type="transmembrane region" description="Helical" evidence="7">
    <location>
        <begin position="410"/>
        <end position="428"/>
    </location>
</feature>
<evidence type="ECO:0000256" key="6">
    <source>
        <dbReference type="SAM" id="MobiDB-lite"/>
    </source>
</evidence>
<evidence type="ECO:0000256" key="4">
    <source>
        <dbReference type="ARBA" id="ARBA00022989"/>
    </source>
</evidence>
<dbReference type="PROSITE" id="PS50850">
    <property type="entry name" value="MFS"/>
    <property type="match status" value="1"/>
</dbReference>
<evidence type="ECO:0000256" key="1">
    <source>
        <dbReference type="ARBA" id="ARBA00004651"/>
    </source>
</evidence>
<accession>A0ABY6Z431</accession>
<dbReference type="Proteomes" id="UP001164803">
    <property type="component" value="Chromosome"/>
</dbReference>
<organism evidence="9 10">
    <name type="scientific">Alicyclobacillus dauci</name>
    <dbReference type="NCBI Taxonomy" id="1475485"/>
    <lineage>
        <taxon>Bacteria</taxon>
        <taxon>Bacillati</taxon>
        <taxon>Bacillota</taxon>
        <taxon>Bacilli</taxon>
        <taxon>Bacillales</taxon>
        <taxon>Alicyclobacillaceae</taxon>
        <taxon>Alicyclobacillus</taxon>
    </lineage>
</organism>
<keyword evidence="3 7" id="KW-0812">Transmembrane</keyword>
<gene>
    <name evidence="9" type="ORF">NZD86_03415</name>
</gene>
<feature type="transmembrane region" description="Helical" evidence="7">
    <location>
        <begin position="209"/>
        <end position="227"/>
    </location>
</feature>
<name>A0ABY6Z431_9BACL</name>
<feature type="transmembrane region" description="Helical" evidence="7">
    <location>
        <begin position="20"/>
        <end position="47"/>
    </location>
</feature>
<evidence type="ECO:0000256" key="2">
    <source>
        <dbReference type="ARBA" id="ARBA00022448"/>
    </source>
</evidence>
<feature type="compositionally biased region" description="Polar residues" evidence="6">
    <location>
        <begin position="548"/>
        <end position="559"/>
    </location>
</feature>
<feature type="transmembrane region" description="Helical" evidence="7">
    <location>
        <begin position="174"/>
        <end position="197"/>
    </location>
</feature>
<keyword evidence="10" id="KW-1185">Reference proteome</keyword>
<feature type="transmembrane region" description="Helical" evidence="7">
    <location>
        <begin position="310"/>
        <end position="331"/>
    </location>
</feature>
<proteinExistence type="predicted"/>
<feature type="transmembrane region" description="Helical" evidence="7">
    <location>
        <begin position="338"/>
        <end position="358"/>
    </location>
</feature>
<feature type="domain" description="Major facilitator superfamily (MFS) profile" evidence="8">
    <location>
        <begin position="20"/>
        <end position="514"/>
    </location>
</feature>
<feature type="transmembrane region" description="Helical" evidence="7">
    <location>
        <begin position="59"/>
        <end position="78"/>
    </location>
</feature>
<evidence type="ECO:0000313" key="10">
    <source>
        <dbReference type="Proteomes" id="UP001164803"/>
    </source>
</evidence>
<reference evidence="9" key="1">
    <citation type="submission" date="2022-08" db="EMBL/GenBank/DDBJ databases">
        <title>Alicyclobacillus dauci DSM2870, complete genome.</title>
        <authorList>
            <person name="Wang Q."/>
            <person name="Cai R."/>
            <person name="Wang Z."/>
        </authorList>
    </citation>
    <scope>NUCLEOTIDE SEQUENCE</scope>
    <source>
        <strain evidence="9">DSM 28700</strain>
    </source>
</reference>
<dbReference type="PANTHER" id="PTHR23501:SF191">
    <property type="entry name" value="VACUOLAR BASIC AMINO ACID TRANSPORTER 4"/>
    <property type="match status" value="1"/>
</dbReference>
<evidence type="ECO:0000259" key="8">
    <source>
        <dbReference type="PROSITE" id="PS50850"/>
    </source>
</evidence>
<dbReference type="Gene3D" id="1.20.1250.20">
    <property type="entry name" value="MFS general substrate transporter like domains"/>
    <property type="match status" value="1"/>
</dbReference>
<keyword evidence="2" id="KW-0813">Transport</keyword>
<sequence length="559" mass="59928">MNQPNGSPAADTHIGKFPRYLVISLLTMFAFGPQYVLNVSFMLNQIIIQNGFAVGTNTLLLPSVISNLAFALCVPFGPVFSRVFGLRRSYLTLVAVFFCGALLSACSPHMVLFTIGRLIQGLSAGSLFLTILPVSLMSFPNAVRNRFLLLAIGGLFGSSAVGAFLGSLSLTADAWRWLFLLGALGPVFCFLVGYIALPKGEAQPHHIPFDIWGAVILIAIVVVALFPSIHLESLGIGSVYVWPFFLIALLLFALFLIVEYHLEHPLVHFRAIRSAKQIFGTSMAIISHIALIVTLIGVNGFLRNVKNTKFLSIVHLYLWFIIGVVIVALLGTWLYDKLGAGVLGIIGSLAVVLVSLYWRAMGTQTSLGQLDIEMGCVGGSIGLVLISGALGTALAGDIHEARWRSVSLHFTRNLIGAIVAPVAAWMVYKETAIHYEDMRAQISLANPEVNLEMAKLTQDLLNHGVPAGTAKVAAFAALMQNAQQAALQSAFHNLFTVLLVLGMLMTLTSIGMAVTGKGRSLVQKAAQTATAAQKPEPPRMLIEAGATASPSSQHGSAQR</sequence>
<dbReference type="InterPro" id="IPR036259">
    <property type="entry name" value="MFS_trans_sf"/>
</dbReference>
<keyword evidence="4 7" id="KW-1133">Transmembrane helix</keyword>
<evidence type="ECO:0000256" key="7">
    <source>
        <dbReference type="SAM" id="Phobius"/>
    </source>
</evidence>
<dbReference type="SUPFAM" id="SSF103473">
    <property type="entry name" value="MFS general substrate transporter"/>
    <property type="match status" value="1"/>
</dbReference>
<evidence type="ECO:0000256" key="5">
    <source>
        <dbReference type="ARBA" id="ARBA00023136"/>
    </source>
</evidence>
<dbReference type="PANTHER" id="PTHR23501">
    <property type="entry name" value="MAJOR FACILITATOR SUPERFAMILY"/>
    <property type="match status" value="1"/>
</dbReference>
<feature type="transmembrane region" description="Helical" evidence="7">
    <location>
        <begin position="90"/>
        <end position="112"/>
    </location>
</feature>
<dbReference type="RefSeq" id="WP_268045095.1">
    <property type="nucleotide sequence ID" value="NZ_CP104064.1"/>
</dbReference>
<dbReference type="InterPro" id="IPR020846">
    <property type="entry name" value="MFS_dom"/>
</dbReference>
<feature type="transmembrane region" description="Helical" evidence="7">
    <location>
        <begin position="239"/>
        <end position="258"/>
    </location>
</feature>